<reference evidence="3 4" key="1">
    <citation type="submission" date="2018-06" db="EMBL/GenBank/DDBJ databases">
        <title>Complete Genomes of Monosporascus.</title>
        <authorList>
            <person name="Robinson A.J."/>
            <person name="Natvig D.O."/>
        </authorList>
    </citation>
    <scope>NUCLEOTIDE SEQUENCE [LARGE SCALE GENOMIC DNA]</scope>
    <source>
        <strain evidence="3 4">CBS 609.92</strain>
    </source>
</reference>
<dbReference type="PANTHER" id="PTHR37534">
    <property type="entry name" value="TRANSCRIPTIONAL ACTIVATOR PROTEIN UGA3"/>
    <property type="match status" value="1"/>
</dbReference>
<evidence type="ECO:0000256" key="1">
    <source>
        <dbReference type="ARBA" id="ARBA00004123"/>
    </source>
</evidence>
<dbReference type="EMBL" id="QJNS01000283">
    <property type="protein sequence ID" value="RYO80604.1"/>
    <property type="molecule type" value="Genomic_DNA"/>
</dbReference>
<protein>
    <recommendedName>
        <fullName evidence="5">Transcription factor domain-containing protein</fullName>
    </recommendedName>
</protein>
<proteinExistence type="predicted"/>
<gene>
    <name evidence="3" type="ORF">DL762_007567</name>
</gene>
<evidence type="ECO:0000313" key="3">
    <source>
        <dbReference type="EMBL" id="RYO80604.1"/>
    </source>
</evidence>
<evidence type="ECO:0000256" key="2">
    <source>
        <dbReference type="ARBA" id="ARBA00023242"/>
    </source>
</evidence>
<comment type="subcellular location">
    <subcellularLocation>
        <location evidence="1">Nucleus</location>
    </subcellularLocation>
</comment>
<evidence type="ECO:0008006" key="5">
    <source>
        <dbReference type="Google" id="ProtNLM"/>
    </source>
</evidence>
<comment type="caution">
    <text evidence="3">The sequence shown here is derived from an EMBL/GenBank/DDBJ whole genome shotgun (WGS) entry which is preliminary data.</text>
</comment>
<keyword evidence="2" id="KW-0539">Nucleus</keyword>
<dbReference type="InterPro" id="IPR021858">
    <property type="entry name" value="Fun_TF"/>
</dbReference>
<organism evidence="3 4">
    <name type="scientific">Monosporascus cannonballus</name>
    <dbReference type="NCBI Taxonomy" id="155416"/>
    <lineage>
        <taxon>Eukaryota</taxon>
        <taxon>Fungi</taxon>
        <taxon>Dikarya</taxon>
        <taxon>Ascomycota</taxon>
        <taxon>Pezizomycotina</taxon>
        <taxon>Sordariomycetes</taxon>
        <taxon>Xylariomycetidae</taxon>
        <taxon>Xylariales</taxon>
        <taxon>Xylariales incertae sedis</taxon>
        <taxon>Monosporascus</taxon>
    </lineage>
</organism>
<dbReference type="PANTHER" id="PTHR37534:SF49">
    <property type="entry name" value="LYSINE BIOSYNTHESIS REGULATORY PROTEIN LYS14"/>
    <property type="match status" value="1"/>
</dbReference>
<name>A0ABY0GYS7_9PEZI</name>
<keyword evidence="4" id="KW-1185">Reference proteome</keyword>
<sequence>MPEDCDFRWRKCGGYGIRLAWPDQPDGRRRSNRLPSKTTQGLKVESPNYGKQFLNVKYSDLAPAKNGMLPDNLSLIYVPRHRPRSISWMPEFGDKELNLMDYYQRMISSMISTIDIHNGFREDLLPMALSSVSDASEGLRNAILALSSFHLAGSEEALPYKHKAIQSLSSSFSTDSVGISETQLATSMMLCVYSILYQLAKIRGQPLEYSFLYTWFLYHEVLGGFSRPLQYGPEGPASLRLLNDANFDKSLIIGSLGCSVEVMEFISYVNGLRASVLRGESAAFTPDEQARRQDEFHTVESRLATLAQRLDPHAAIHLSMREQVRIQTTAELYRIAAFLYLQRTCNTAHAEELRSIYMEQAFKALRSLEICTSPWPLFVVACETENDEQRIEILEILDRMENTRNIGNLLVLRNIIESYWNRKDLQADIGRSSDLKWWDVVDLQTSAPWFI</sequence>
<dbReference type="Pfam" id="PF11951">
    <property type="entry name" value="Fungal_trans_2"/>
    <property type="match status" value="2"/>
</dbReference>
<dbReference type="Proteomes" id="UP000294003">
    <property type="component" value="Unassembled WGS sequence"/>
</dbReference>
<accession>A0ABY0GYS7</accession>
<evidence type="ECO:0000313" key="4">
    <source>
        <dbReference type="Proteomes" id="UP000294003"/>
    </source>
</evidence>